<sequence length="299" mass="32998">MLRGHHQEEGGGGEMERRRIVLLSYTYDRNSREDGEGEVASKGIGEFEARAEADHRGLPAPKAEKGRCGGERAVEMGRQRKAINIRGTQGEWCGTVKEGPYSKETSEVKVCHLAFNLRRSANAAEADRLETRSHKDSPAQNAVGVDRSCIRGPRTAAPQCTIPVLTRESGKVEATNEQPVNAPQFTRMLYPGECAIGNSKHALRLSTTRIRIRRCRGSEACSRKAALPQTTSCLICSLLDDRARYEELREEATSQLMPTRTEAGRHPQTAAPTLFLFRGSYAPPSATVMRRGRAGYDDE</sequence>
<organism evidence="2 3">
    <name type="scientific">Favolaschia claudopus</name>
    <dbReference type="NCBI Taxonomy" id="2862362"/>
    <lineage>
        <taxon>Eukaryota</taxon>
        <taxon>Fungi</taxon>
        <taxon>Dikarya</taxon>
        <taxon>Basidiomycota</taxon>
        <taxon>Agaricomycotina</taxon>
        <taxon>Agaricomycetes</taxon>
        <taxon>Agaricomycetidae</taxon>
        <taxon>Agaricales</taxon>
        <taxon>Marasmiineae</taxon>
        <taxon>Mycenaceae</taxon>
        <taxon>Favolaschia</taxon>
    </lineage>
</organism>
<reference evidence="2 3" key="1">
    <citation type="journal article" date="2024" name="J Genomics">
        <title>Draft genome sequencing and assembly of Favolaschia claudopus CIRM-BRFM 2984 isolated from oak limbs.</title>
        <authorList>
            <person name="Navarro D."/>
            <person name="Drula E."/>
            <person name="Chaduli D."/>
            <person name="Cazenave R."/>
            <person name="Ahrendt S."/>
            <person name="Wang J."/>
            <person name="Lipzen A."/>
            <person name="Daum C."/>
            <person name="Barry K."/>
            <person name="Grigoriev I.V."/>
            <person name="Favel A."/>
            <person name="Rosso M.N."/>
            <person name="Martin F."/>
        </authorList>
    </citation>
    <scope>NUCLEOTIDE SEQUENCE [LARGE SCALE GENOMIC DNA]</scope>
    <source>
        <strain evidence="2 3">CIRM-BRFM 2984</strain>
    </source>
</reference>
<keyword evidence="3" id="KW-1185">Reference proteome</keyword>
<comment type="caution">
    <text evidence="2">The sequence shown here is derived from an EMBL/GenBank/DDBJ whole genome shotgun (WGS) entry which is preliminary data.</text>
</comment>
<dbReference type="Proteomes" id="UP001362999">
    <property type="component" value="Unassembled WGS sequence"/>
</dbReference>
<evidence type="ECO:0000313" key="3">
    <source>
        <dbReference type="Proteomes" id="UP001362999"/>
    </source>
</evidence>
<proteinExistence type="predicted"/>
<accession>A0AAV9ZVI3</accession>
<name>A0AAV9ZVI3_9AGAR</name>
<protein>
    <submittedName>
        <fullName evidence="2">Uncharacterized protein</fullName>
    </submittedName>
</protein>
<feature type="region of interest" description="Disordered" evidence="1">
    <location>
        <begin position="50"/>
        <end position="70"/>
    </location>
</feature>
<evidence type="ECO:0000313" key="2">
    <source>
        <dbReference type="EMBL" id="KAK6992420.1"/>
    </source>
</evidence>
<gene>
    <name evidence="2" type="ORF">R3P38DRAFT_2802880</name>
</gene>
<dbReference type="AlphaFoldDB" id="A0AAV9ZVI3"/>
<evidence type="ECO:0000256" key="1">
    <source>
        <dbReference type="SAM" id="MobiDB-lite"/>
    </source>
</evidence>
<dbReference type="EMBL" id="JAWWNJ010000111">
    <property type="protein sequence ID" value="KAK6992420.1"/>
    <property type="molecule type" value="Genomic_DNA"/>
</dbReference>